<protein>
    <recommendedName>
        <fullName evidence="1">DUF2268 domain-containing protein</fullName>
    </recommendedName>
</protein>
<sequence length="227" mass="25284">MDAWTLHWLEASGSLAAFHQVLNEEFEVAYRAIARWMPPPRLDVLIQRLPGETLAELGLVGRAYRSTMFSLTLDPDNPNFAASLKDGAVHRHIVHEVHHCLRMAGPGYGWTLGEALISEGLAGQFVRHVLGSEPEPWERAHDLETLQAAPVSLNELEATYYDHSAWFFGTGDKPRWLGYALGYQMVGRWLAITGAPDATDWVNVPAKDIIKLALDEGLLRNALQPLP</sequence>
<proteinExistence type="predicted"/>
<accession>A0A423EQX9</accession>
<dbReference type="Proteomes" id="UP000284656">
    <property type="component" value="Unassembled WGS sequence"/>
</dbReference>
<comment type="caution">
    <text evidence="2">The sequence shown here is derived from an EMBL/GenBank/DDBJ whole genome shotgun (WGS) entry which is preliminary data.</text>
</comment>
<dbReference type="InterPro" id="IPR018728">
    <property type="entry name" value="DUF2268"/>
</dbReference>
<feature type="domain" description="DUF2268" evidence="1">
    <location>
        <begin position="84"/>
        <end position="211"/>
    </location>
</feature>
<name>A0A423EQX9_9PSED</name>
<reference evidence="2 3" key="1">
    <citation type="submission" date="2016-10" db="EMBL/GenBank/DDBJ databases">
        <title>Comparative genome analysis of multiple Pseudomonas spp. focuses on biocontrol and plant growth promoting traits.</title>
        <authorList>
            <person name="Tao X.-Y."/>
            <person name="Taylor C.G."/>
        </authorList>
    </citation>
    <scope>NUCLEOTIDE SEQUENCE [LARGE SCALE GENOMIC DNA]</scope>
    <source>
        <strain evidence="2 3">29G9</strain>
    </source>
</reference>
<dbReference type="AlphaFoldDB" id="A0A423EQX9"/>
<gene>
    <name evidence="2" type="ORF">BK648_23330</name>
</gene>
<dbReference type="RefSeq" id="WP_123718102.1">
    <property type="nucleotide sequence ID" value="NZ_MOAY01000081.1"/>
</dbReference>
<evidence type="ECO:0000313" key="2">
    <source>
        <dbReference type="EMBL" id="ROM33716.1"/>
    </source>
</evidence>
<dbReference type="EMBL" id="MOAY01000081">
    <property type="protein sequence ID" value="ROM33716.1"/>
    <property type="molecule type" value="Genomic_DNA"/>
</dbReference>
<dbReference type="Pfam" id="PF10026">
    <property type="entry name" value="DUF2268"/>
    <property type="match status" value="1"/>
</dbReference>
<evidence type="ECO:0000313" key="3">
    <source>
        <dbReference type="Proteomes" id="UP000284656"/>
    </source>
</evidence>
<organism evidence="2 3">
    <name type="scientific">Pseudomonas poae</name>
    <dbReference type="NCBI Taxonomy" id="200451"/>
    <lineage>
        <taxon>Bacteria</taxon>
        <taxon>Pseudomonadati</taxon>
        <taxon>Pseudomonadota</taxon>
        <taxon>Gammaproteobacteria</taxon>
        <taxon>Pseudomonadales</taxon>
        <taxon>Pseudomonadaceae</taxon>
        <taxon>Pseudomonas</taxon>
    </lineage>
</organism>
<evidence type="ECO:0000259" key="1">
    <source>
        <dbReference type="Pfam" id="PF10026"/>
    </source>
</evidence>